<accession>A0A9N8D0S2</accession>
<keyword evidence="1" id="KW-0812">Transmembrane</keyword>
<evidence type="ECO:0000313" key="3">
    <source>
        <dbReference type="Proteomes" id="UP000834611"/>
    </source>
</evidence>
<reference evidence="2" key="1">
    <citation type="submission" date="2020-05" db="EMBL/GenBank/DDBJ databases">
        <authorList>
            <person name="Delgado-Blas J."/>
        </authorList>
    </citation>
    <scope>NUCLEOTIDE SEQUENCE</scope>
    <source>
        <strain evidence="2">BB1453</strain>
    </source>
</reference>
<evidence type="ECO:0000256" key="1">
    <source>
        <dbReference type="SAM" id="Phobius"/>
    </source>
</evidence>
<organism evidence="2 3">
    <name type="scientific">Providencia rettgeri</name>
    <dbReference type="NCBI Taxonomy" id="587"/>
    <lineage>
        <taxon>Bacteria</taxon>
        <taxon>Pseudomonadati</taxon>
        <taxon>Pseudomonadota</taxon>
        <taxon>Gammaproteobacteria</taxon>
        <taxon>Enterobacterales</taxon>
        <taxon>Morganellaceae</taxon>
        <taxon>Providencia</taxon>
    </lineage>
</organism>
<name>A0A9N8D0S2_PRORE</name>
<feature type="transmembrane region" description="Helical" evidence="1">
    <location>
        <begin position="6"/>
        <end position="37"/>
    </location>
</feature>
<evidence type="ECO:0000313" key="2">
    <source>
        <dbReference type="EMBL" id="CAB5673603.1"/>
    </source>
</evidence>
<sequence>MNTPLIVIVLIINVVVDVTITKAIIVPLFYLLAVLLIHF</sequence>
<keyword evidence="1" id="KW-0472">Membrane</keyword>
<dbReference type="AlphaFoldDB" id="A0A9N8D0S2"/>
<keyword evidence="1" id="KW-1133">Transmembrane helix</keyword>
<comment type="caution">
    <text evidence="2">The sequence shown here is derived from an EMBL/GenBank/DDBJ whole genome shotgun (WGS) entry which is preliminary data.</text>
</comment>
<gene>
    <name evidence="2" type="ORF">GHA_00888</name>
</gene>
<protein>
    <submittedName>
        <fullName evidence="2">Uncharacterized protein</fullName>
    </submittedName>
</protein>
<proteinExistence type="predicted"/>
<dbReference type="EMBL" id="CAHPSF010000002">
    <property type="protein sequence ID" value="CAB5673603.1"/>
    <property type="molecule type" value="Genomic_DNA"/>
</dbReference>
<dbReference type="Proteomes" id="UP000834611">
    <property type="component" value="Unassembled WGS sequence"/>
</dbReference>